<sequence>MTKRAFAALAVILSLAVTGCGKLTEYRLSEQDVNGYLQKHNDFKKTLGVPGLLNANIVLTHLNSQIGRTEPDKIRLSGNARLDIQTLWGSQQADLTLTLQAQPSYDREHGAIYLKDMHLVDYQVQPEKLQSTFKVLAPYLDNALKSYFDNRPAYVLDPNHSKTEALAKKLAKGLEVKPGELIFPL</sequence>
<dbReference type="PROSITE" id="PS51257">
    <property type="entry name" value="PROKAR_LIPOPROTEIN"/>
    <property type="match status" value="1"/>
</dbReference>
<dbReference type="Pfam" id="PF07273">
    <property type="entry name" value="DUF1439"/>
    <property type="match status" value="1"/>
</dbReference>
<dbReference type="NCBIfam" id="NF007894">
    <property type="entry name" value="PRK10598.1"/>
    <property type="match status" value="1"/>
</dbReference>
<dbReference type="AlphaFoldDB" id="A0AAU7Q5U3"/>
<dbReference type="EMBL" id="CP157947">
    <property type="protein sequence ID" value="XBS68351.1"/>
    <property type="molecule type" value="Genomic_DNA"/>
</dbReference>
<proteinExistence type="predicted"/>
<feature type="chain" id="PRO_5043840282" evidence="1">
    <location>
        <begin position="20"/>
        <end position="185"/>
    </location>
</feature>
<keyword evidence="1" id="KW-0732">Signal</keyword>
<organism evidence="2">
    <name type="scientific">Acerihabitans sp. KWT182</name>
    <dbReference type="NCBI Taxonomy" id="3157919"/>
    <lineage>
        <taxon>Bacteria</taxon>
        <taxon>Pseudomonadati</taxon>
        <taxon>Pseudomonadota</taxon>
        <taxon>Gammaproteobacteria</taxon>
        <taxon>Enterobacterales</taxon>
        <taxon>Pectobacteriaceae</taxon>
        <taxon>Acerihabitans</taxon>
    </lineage>
</organism>
<accession>A0AAU7Q5U3</accession>
<name>A0AAU7Q5U3_9GAMM</name>
<gene>
    <name evidence="2" type="ORF">ABK905_16565</name>
</gene>
<dbReference type="Gene3D" id="3.15.10.40">
    <property type="entry name" value="Uncharacterised protein PF07273, DUF1439"/>
    <property type="match status" value="1"/>
</dbReference>
<reference evidence="2" key="1">
    <citation type="submission" date="2024-06" db="EMBL/GenBank/DDBJ databases">
        <authorList>
            <person name="Coelho C."/>
            <person name="Bento M."/>
            <person name="Garcia E."/>
            <person name="Camelo A."/>
            <person name="Brandao I."/>
            <person name="Espirito Santo C."/>
            <person name="Trovao J."/>
            <person name="Verissimo A."/>
            <person name="Costa J."/>
            <person name="Tiago I."/>
        </authorList>
    </citation>
    <scope>NUCLEOTIDE SEQUENCE</scope>
    <source>
        <strain evidence="2">KWT182</strain>
    </source>
</reference>
<keyword evidence="2" id="KW-0449">Lipoprotein</keyword>
<evidence type="ECO:0000313" key="2">
    <source>
        <dbReference type="EMBL" id="XBS68351.1"/>
    </source>
</evidence>
<evidence type="ECO:0000256" key="1">
    <source>
        <dbReference type="SAM" id="SignalP"/>
    </source>
</evidence>
<feature type="signal peptide" evidence="1">
    <location>
        <begin position="1"/>
        <end position="19"/>
    </location>
</feature>
<protein>
    <submittedName>
        <fullName evidence="2">Lipoprotein</fullName>
    </submittedName>
</protein>
<dbReference type="InterPro" id="IPR010835">
    <property type="entry name" value="DUF1439"/>
</dbReference>